<dbReference type="Pfam" id="PF05175">
    <property type="entry name" value="MTS"/>
    <property type="match status" value="1"/>
</dbReference>
<keyword evidence="2 4" id="KW-0808">Transferase</keyword>
<gene>
    <name evidence="4" type="ORF">J416_13761</name>
</gene>
<reference evidence="4 5" key="1">
    <citation type="submission" date="2013-03" db="EMBL/GenBank/DDBJ databases">
        <title>Draft genome sequence of Gracibacillus halophilus YIM-C55.5, a moderately halophilic and thermophilic organism from the Xiaochaidamu salt lake.</title>
        <authorList>
            <person name="Sugumar T."/>
            <person name="Polireddy D.R."/>
            <person name="Antony A."/>
            <person name="Madhava Y.R."/>
            <person name="Sivakumar N."/>
        </authorList>
    </citation>
    <scope>NUCLEOTIDE SEQUENCE [LARGE SCALE GENOMIC DNA]</scope>
    <source>
        <strain evidence="4 5">YIM-C55.5</strain>
    </source>
</reference>
<dbReference type="InterPro" id="IPR029063">
    <property type="entry name" value="SAM-dependent_MTases_sf"/>
</dbReference>
<dbReference type="GO" id="GO:0032259">
    <property type="term" value="P:methylation"/>
    <property type="evidence" value="ECO:0007669"/>
    <property type="project" value="UniProtKB-KW"/>
</dbReference>
<evidence type="ECO:0000259" key="3">
    <source>
        <dbReference type="Pfam" id="PF05175"/>
    </source>
</evidence>
<dbReference type="PANTHER" id="PTHR47816:SF4">
    <property type="entry name" value="RIBOSOMAL RNA SMALL SUBUNIT METHYLTRANSFERASE C"/>
    <property type="match status" value="1"/>
</dbReference>
<comment type="caution">
    <text evidence="4">The sequence shown here is derived from an EMBL/GenBank/DDBJ whole genome shotgun (WGS) entry which is preliminary data.</text>
</comment>
<dbReference type="SUPFAM" id="SSF53335">
    <property type="entry name" value="S-adenosyl-L-methionine-dependent methyltransferases"/>
    <property type="match status" value="1"/>
</dbReference>
<organism evidence="4 5">
    <name type="scientific">Gracilibacillus halophilus YIM-C55.5</name>
    <dbReference type="NCBI Taxonomy" id="1308866"/>
    <lineage>
        <taxon>Bacteria</taxon>
        <taxon>Bacillati</taxon>
        <taxon>Bacillota</taxon>
        <taxon>Bacilli</taxon>
        <taxon>Bacillales</taxon>
        <taxon>Bacillaceae</taxon>
        <taxon>Gracilibacillus</taxon>
    </lineage>
</organism>
<dbReference type="EMBL" id="APML01000071">
    <property type="protein sequence ID" value="ENH95865.1"/>
    <property type="molecule type" value="Genomic_DNA"/>
</dbReference>
<evidence type="ECO:0000313" key="5">
    <source>
        <dbReference type="Proteomes" id="UP000012283"/>
    </source>
</evidence>
<evidence type="ECO:0000256" key="2">
    <source>
        <dbReference type="ARBA" id="ARBA00022679"/>
    </source>
</evidence>
<protein>
    <submittedName>
        <fullName evidence="4">Ribosomal RNA methyltransferase</fullName>
    </submittedName>
</protein>
<dbReference type="CDD" id="cd02440">
    <property type="entry name" value="AdoMet_MTases"/>
    <property type="match status" value="1"/>
</dbReference>
<keyword evidence="5" id="KW-1185">Reference proteome</keyword>
<dbReference type="eggNOG" id="COG2813">
    <property type="taxonomic scope" value="Bacteria"/>
</dbReference>
<accession>N4WMW8</accession>
<name>N4WMW8_9BACI</name>
<feature type="domain" description="Methyltransferase small" evidence="3">
    <location>
        <begin position="36"/>
        <end position="203"/>
    </location>
</feature>
<sequence length="208" mass="23348">MDEKGWGAVTDHYYNSMPNTVSDPQEWNAHVLGRTYRFRTDRGVFSKDMVDFGSKTLIETFEEPAQQGDILDLGCGYGPISVVLADVHPHRHVIGSDINQRALNLAKENAQNNQVNNVTFIESNGVEQLRQESYVAIVTNPPIRAGKKVVHDFFEGAGQMLVEGGHLWVVMQKKQGAPSAQKKLDELFGTVELIKKNKGYYIFRAIKQ</sequence>
<dbReference type="PANTHER" id="PTHR47816">
    <property type="entry name" value="RIBOSOMAL RNA SMALL SUBUNIT METHYLTRANSFERASE C"/>
    <property type="match status" value="1"/>
</dbReference>
<dbReference type="STRING" id="1308866.J416_13761"/>
<dbReference type="AlphaFoldDB" id="N4WMW8"/>
<dbReference type="Proteomes" id="UP000012283">
    <property type="component" value="Unassembled WGS sequence"/>
</dbReference>
<dbReference type="InterPro" id="IPR046977">
    <property type="entry name" value="RsmC/RlmG"/>
</dbReference>
<proteinExistence type="predicted"/>
<dbReference type="InterPro" id="IPR007848">
    <property type="entry name" value="Small_mtfrase_dom"/>
</dbReference>
<evidence type="ECO:0000313" key="4">
    <source>
        <dbReference type="EMBL" id="ENH95865.1"/>
    </source>
</evidence>
<keyword evidence="1 4" id="KW-0489">Methyltransferase</keyword>
<dbReference type="PATRIC" id="fig|1308866.3.peg.2776"/>
<dbReference type="Gene3D" id="3.40.50.150">
    <property type="entry name" value="Vaccinia Virus protein VP39"/>
    <property type="match status" value="1"/>
</dbReference>
<evidence type="ECO:0000256" key="1">
    <source>
        <dbReference type="ARBA" id="ARBA00022603"/>
    </source>
</evidence>
<dbReference type="RefSeq" id="WP_003473410.1">
    <property type="nucleotide sequence ID" value="NZ_APML01000071.1"/>
</dbReference>
<dbReference type="GO" id="GO:0008757">
    <property type="term" value="F:S-adenosylmethionine-dependent methyltransferase activity"/>
    <property type="evidence" value="ECO:0007669"/>
    <property type="project" value="InterPro"/>
</dbReference>